<organism evidence="2 3">
    <name type="scientific">Candidatus Agrococcus pullicola</name>
    <dbReference type="NCBI Taxonomy" id="2838429"/>
    <lineage>
        <taxon>Bacteria</taxon>
        <taxon>Bacillati</taxon>
        <taxon>Actinomycetota</taxon>
        <taxon>Actinomycetes</taxon>
        <taxon>Micrococcales</taxon>
        <taxon>Microbacteriaceae</taxon>
        <taxon>Agrococcus</taxon>
    </lineage>
</organism>
<feature type="transmembrane region" description="Helical" evidence="1">
    <location>
        <begin position="51"/>
        <end position="72"/>
    </location>
</feature>
<dbReference type="Proteomes" id="UP000824005">
    <property type="component" value="Unassembled WGS sequence"/>
</dbReference>
<comment type="caution">
    <text evidence="2">The sequence shown here is derived from an EMBL/GenBank/DDBJ whole genome shotgun (WGS) entry which is preliminary data.</text>
</comment>
<proteinExistence type="predicted"/>
<evidence type="ECO:0000313" key="2">
    <source>
        <dbReference type="EMBL" id="HIY67141.1"/>
    </source>
</evidence>
<evidence type="ECO:0000256" key="1">
    <source>
        <dbReference type="SAM" id="Phobius"/>
    </source>
</evidence>
<dbReference type="AlphaFoldDB" id="A0A9D2C9E9"/>
<dbReference type="EMBL" id="DXDC01000386">
    <property type="protein sequence ID" value="HIY67141.1"/>
    <property type="molecule type" value="Genomic_DNA"/>
</dbReference>
<reference evidence="2" key="2">
    <citation type="submission" date="2021-04" db="EMBL/GenBank/DDBJ databases">
        <authorList>
            <person name="Gilroy R."/>
        </authorList>
    </citation>
    <scope>NUCLEOTIDE SEQUENCE</scope>
    <source>
        <strain evidence="2">ChiGjej1B1-98</strain>
    </source>
</reference>
<sequence length="232" mass="25029">MRRATQFGPLIQRYGTTVSVGHVLWQLSIGPLLLIASVGVGLVQERGEPRWWLTVAVAATLLFIIAGVVLLWSTSAFLDVYAYGIVIGRRFPGSPVRHMWFAEIHPASIRVFDDIDSVRSLPFRSLSSKWHFSGGADLAVTFVGPDRGTAIGTYARQPSPGTGYVIFGSQRAEEIADLIRAGLERGGYPHDAAHETAAFGVQRLRGVGSMALGSIPGTRASWQPATNFHASG</sequence>
<keyword evidence="1" id="KW-1133">Transmembrane helix</keyword>
<feature type="transmembrane region" description="Helical" evidence="1">
    <location>
        <begin position="23"/>
        <end position="44"/>
    </location>
</feature>
<evidence type="ECO:0000313" key="3">
    <source>
        <dbReference type="Proteomes" id="UP000824005"/>
    </source>
</evidence>
<name>A0A9D2C9E9_9MICO</name>
<reference evidence="2" key="1">
    <citation type="journal article" date="2021" name="PeerJ">
        <title>Extensive microbial diversity within the chicken gut microbiome revealed by metagenomics and culture.</title>
        <authorList>
            <person name="Gilroy R."/>
            <person name="Ravi A."/>
            <person name="Getino M."/>
            <person name="Pursley I."/>
            <person name="Horton D.L."/>
            <person name="Alikhan N.F."/>
            <person name="Baker D."/>
            <person name="Gharbi K."/>
            <person name="Hall N."/>
            <person name="Watson M."/>
            <person name="Adriaenssens E.M."/>
            <person name="Foster-Nyarko E."/>
            <person name="Jarju S."/>
            <person name="Secka A."/>
            <person name="Antonio M."/>
            <person name="Oren A."/>
            <person name="Chaudhuri R.R."/>
            <person name="La Ragione R."/>
            <person name="Hildebrand F."/>
            <person name="Pallen M.J."/>
        </authorList>
    </citation>
    <scope>NUCLEOTIDE SEQUENCE</scope>
    <source>
        <strain evidence="2">ChiGjej1B1-98</strain>
    </source>
</reference>
<accession>A0A9D2C9E9</accession>
<protein>
    <submittedName>
        <fullName evidence="2">Uncharacterized protein</fullName>
    </submittedName>
</protein>
<keyword evidence="1" id="KW-0472">Membrane</keyword>
<gene>
    <name evidence="2" type="ORF">H9830_12800</name>
</gene>
<keyword evidence="1" id="KW-0812">Transmembrane</keyword>